<name>A0A1B7SC40_9ASCO</name>
<dbReference type="OrthoDB" id="3971660at2759"/>
<dbReference type="Proteomes" id="UP000092321">
    <property type="component" value="Unassembled WGS sequence"/>
</dbReference>
<dbReference type="AlphaFoldDB" id="A0A1B7SC40"/>
<accession>A0A1B7SC40</accession>
<sequence length="239" mass="27840">MSQEFKGKFFISPSDLLNKKQSKYMPHLKATSFDGQSVDLEDSLKGKISVVLFQPNVDVSKKWGETWFKNIQDDKNFLINPESFQDFNNILKDDLDTLSYKDIIGKYRTSNSRFSSGINSGSSVPFKKNKNFKVLKSQIIQVNSINSTAQRFMNYVMEGKLKKRIPEEYKENFFTVDLEKQLPFYLKYNLNLFNPFPPVILLVDENLKIRWTCSGVAQNENEAKFLWNLVNDLRLKELS</sequence>
<dbReference type="GO" id="GO:0033615">
    <property type="term" value="P:mitochondrial proton-transporting ATP synthase complex assembly"/>
    <property type="evidence" value="ECO:0007669"/>
    <property type="project" value="TreeGrafter"/>
</dbReference>
<organism evidence="1 2">
    <name type="scientific">Hanseniaspora valbyensis NRRL Y-1626</name>
    <dbReference type="NCBI Taxonomy" id="766949"/>
    <lineage>
        <taxon>Eukaryota</taxon>
        <taxon>Fungi</taxon>
        <taxon>Dikarya</taxon>
        <taxon>Ascomycota</taxon>
        <taxon>Saccharomycotina</taxon>
        <taxon>Saccharomycetes</taxon>
        <taxon>Saccharomycodales</taxon>
        <taxon>Saccharomycodaceae</taxon>
        <taxon>Hanseniaspora</taxon>
    </lineage>
</organism>
<protein>
    <submittedName>
        <fullName evidence="1">Uncharacterized protein</fullName>
    </submittedName>
</protein>
<dbReference type="PANTHER" id="PTHR28106">
    <property type="entry name" value="MITOCHONDRIAL ATPASE COMPLEX SUBUNIT ATP10"/>
    <property type="match status" value="1"/>
</dbReference>
<proteinExistence type="predicted"/>
<dbReference type="InterPro" id="IPR007849">
    <property type="entry name" value="ATP10"/>
</dbReference>
<dbReference type="Pfam" id="PF05176">
    <property type="entry name" value="ATP-synt_10"/>
    <property type="match status" value="2"/>
</dbReference>
<evidence type="ECO:0000313" key="2">
    <source>
        <dbReference type="Proteomes" id="UP000092321"/>
    </source>
</evidence>
<dbReference type="EMBL" id="LXPE01000637">
    <property type="protein sequence ID" value="OBA14056.1"/>
    <property type="molecule type" value="Genomic_DNA"/>
</dbReference>
<dbReference type="GO" id="GO:0005743">
    <property type="term" value="C:mitochondrial inner membrane"/>
    <property type="evidence" value="ECO:0007669"/>
    <property type="project" value="TreeGrafter"/>
</dbReference>
<reference evidence="2" key="1">
    <citation type="journal article" date="2016" name="Proc. Natl. Acad. Sci. U.S.A.">
        <title>Comparative genomics of biotechnologically important yeasts.</title>
        <authorList>
            <person name="Riley R."/>
            <person name="Haridas S."/>
            <person name="Wolfe K.H."/>
            <person name="Lopes M.R."/>
            <person name="Hittinger C.T."/>
            <person name="Goeker M."/>
            <person name="Salamov A.A."/>
            <person name="Wisecaver J.H."/>
            <person name="Long T.M."/>
            <person name="Calvey C.H."/>
            <person name="Aerts A.L."/>
            <person name="Barry K.W."/>
            <person name="Choi C."/>
            <person name="Clum A."/>
            <person name="Coughlan A.Y."/>
            <person name="Deshpande S."/>
            <person name="Douglass A.P."/>
            <person name="Hanson S.J."/>
            <person name="Klenk H.-P."/>
            <person name="LaButti K.M."/>
            <person name="Lapidus A."/>
            <person name="Lindquist E.A."/>
            <person name="Lipzen A.M."/>
            <person name="Meier-Kolthoff J.P."/>
            <person name="Ohm R.A."/>
            <person name="Otillar R.P."/>
            <person name="Pangilinan J.L."/>
            <person name="Peng Y."/>
            <person name="Rokas A."/>
            <person name="Rosa C.A."/>
            <person name="Scheuner C."/>
            <person name="Sibirny A.A."/>
            <person name="Slot J.C."/>
            <person name="Stielow J.B."/>
            <person name="Sun H."/>
            <person name="Kurtzman C.P."/>
            <person name="Blackwell M."/>
            <person name="Grigoriev I.V."/>
            <person name="Jeffries T.W."/>
        </authorList>
    </citation>
    <scope>NUCLEOTIDE SEQUENCE [LARGE SCALE GENOMIC DNA]</scope>
    <source>
        <strain evidence="2">NRRL Y-1626</strain>
    </source>
</reference>
<evidence type="ECO:0000313" key="1">
    <source>
        <dbReference type="EMBL" id="OBA14056.1"/>
    </source>
</evidence>
<keyword evidence="2" id="KW-1185">Reference proteome</keyword>
<comment type="caution">
    <text evidence="1">The sequence shown here is derived from an EMBL/GenBank/DDBJ whole genome shotgun (WGS) entry which is preliminary data.</text>
</comment>
<gene>
    <name evidence="1" type="ORF">HANVADRAFT_54422</name>
</gene>
<dbReference type="PANTHER" id="PTHR28106:SF1">
    <property type="entry name" value="MITOCHONDRIAL ATPASE COMPLEX SUBUNIT ATP10"/>
    <property type="match status" value="1"/>
</dbReference>